<dbReference type="AlphaFoldDB" id="A0A9D4KS05"/>
<evidence type="ECO:0000313" key="2">
    <source>
        <dbReference type="Proteomes" id="UP000828390"/>
    </source>
</evidence>
<dbReference type="Proteomes" id="UP000828390">
    <property type="component" value="Unassembled WGS sequence"/>
</dbReference>
<organism evidence="1 2">
    <name type="scientific">Dreissena polymorpha</name>
    <name type="common">Zebra mussel</name>
    <name type="synonym">Mytilus polymorpha</name>
    <dbReference type="NCBI Taxonomy" id="45954"/>
    <lineage>
        <taxon>Eukaryota</taxon>
        <taxon>Metazoa</taxon>
        <taxon>Spiralia</taxon>
        <taxon>Lophotrochozoa</taxon>
        <taxon>Mollusca</taxon>
        <taxon>Bivalvia</taxon>
        <taxon>Autobranchia</taxon>
        <taxon>Heteroconchia</taxon>
        <taxon>Euheterodonta</taxon>
        <taxon>Imparidentia</taxon>
        <taxon>Neoheterodontei</taxon>
        <taxon>Myida</taxon>
        <taxon>Dreissenoidea</taxon>
        <taxon>Dreissenidae</taxon>
        <taxon>Dreissena</taxon>
    </lineage>
</organism>
<protein>
    <submittedName>
        <fullName evidence="1">Uncharacterized protein</fullName>
    </submittedName>
</protein>
<evidence type="ECO:0000313" key="1">
    <source>
        <dbReference type="EMBL" id="KAH3844806.1"/>
    </source>
</evidence>
<accession>A0A9D4KS05</accession>
<comment type="caution">
    <text evidence="1">The sequence shown here is derived from an EMBL/GenBank/DDBJ whole genome shotgun (WGS) entry which is preliminary data.</text>
</comment>
<keyword evidence="2" id="KW-1185">Reference proteome</keyword>
<sequence>MFVIQRNLLRTHSDEVPMKTAQRTVLPTEDKSEAGRGKIRYVVGYCVAKCRYRLSTNLHKCLYQPGMEPEIDNLSDQISLIDTVIVSATEIKSESKYKDTLRETDRKQNVREGLTNITDDAFEFFEINKVNHSPFSEATEVHQYA</sequence>
<reference evidence="1" key="2">
    <citation type="submission" date="2020-11" db="EMBL/GenBank/DDBJ databases">
        <authorList>
            <person name="McCartney M.A."/>
            <person name="Auch B."/>
            <person name="Kono T."/>
            <person name="Mallez S."/>
            <person name="Becker A."/>
            <person name="Gohl D.M."/>
            <person name="Silverstein K.A.T."/>
            <person name="Koren S."/>
            <person name="Bechman K.B."/>
            <person name="Herman A."/>
            <person name="Abrahante J.E."/>
            <person name="Garbe J."/>
        </authorList>
    </citation>
    <scope>NUCLEOTIDE SEQUENCE</scope>
    <source>
        <strain evidence="1">Duluth1</strain>
        <tissue evidence="1">Whole animal</tissue>
    </source>
</reference>
<name>A0A9D4KS05_DREPO</name>
<gene>
    <name evidence="1" type="ORF">DPMN_087068</name>
</gene>
<reference evidence="1" key="1">
    <citation type="journal article" date="2019" name="bioRxiv">
        <title>The Genome of the Zebra Mussel, Dreissena polymorpha: A Resource for Invasive Species Research.</title>
        <authorList>
            <person name="McCartney M.A."/>
            <person name="Auch B."/>
            <person name="Kono T."/>
            <person name="Mallez S."/>
            <person name="Zhang Y."/>
            <person name="Obille A."/>
            <person name="Becker A."/>
            <person name="Abrahante J.E."/>
            <person name="Garbe J."/>
            <person name="Badalamenti J.P."/>
            <person name="Herman A."/>
            <person name="Mangelson H."/>
            <person name="Liachko I."/>
            <person name="Sullivan S."/>
            <person name="Sone E.D."/>
            <person name="Koren S."/>
            <person name="Silverstein K.A.T."/>
            <person name="Beckman K.B."/>
            <person name="Gohl D.M."/>
        </authorList>
    </citation>
    <scope>NUCLEOTIDE SEQUENCE</scope>
    <source>
        <strain evidence="1">Duluth1</strain>
        <tissue evidence="1">Whole animal</tissue>
    </source>
</reference>
<proteinExistence type="predicted"/>
<dbReference type="EMBL" id="JAIWYP010000003">
    <property type="protein sequence ID" value="KAH3844806.1"/>
    <property type="molecule type" value="Genomic_DNA"/>
</dbReference>